<evidence type="ECO:0000256" key="9">
    <source>
        <dbReference type="ARBA" id="ARBA00023163"/>
    </source>
</evidence>
<dbReference type="Gene3D" id="3.30.160.60">
    <property type="entry name" value="Classic Zinc Finger"/>
    <property type="match status" value="7"/>
</dbReference>
<keyword evidence="4" id="KW-0677">Repeat</keyword>
<proteinExistence type="inferred from homology"/>
<keyword evidence="3" id="KW-0479">Metal-binding</keyword>
<dbReference type="InterPro" id="IPR036236">
    <property type="entry name" value="Znf_C2H2_sf"/>
</dbReference>
<dbReference type="GO" id="GO:0006357">
    <property type="term" value="P:regulation of transcription by RNA polymerase II"/>
    <property type="evidence" value="ECO:0007669"/>
    <property type="project" value="TreeGrafter"/>
</dbReference>
<evidence type="ECO:0000256" key="8">
    <source>
        <dbReference type="ARBA" id="ARBA00023125"/>
    </source>
</evidence>
<keyword evidence="6" id="KW-0862">Zinc</keyword>
<dbReference type="Pfam" id="PF00096">
    <property type="entry name" value="zf-C2H2"/>
    <property type="match status" value="7"/>
</dbReference>
<dbReference type="Proteomes" id="UP000791440">
    <property type="component" value="Unassembled WGS sequence"/>
</dbReference>
<feature type="domain" description="C2H2-type" evidence="12">
    <location>
        <begin position="255"/>
        <end position="283"/>
    </location>
</feature>
<keyword evidence="10" id="KW-0539">Nucleus</keyword>
<keyword evidence="9" id="KW-0804">Transcription</keyword>
<dbReference type="GO" id="GO:0003700">
    <property type="term" value="F:DNA-binding transcription factor activity"/>
    <property type="evidence" value="ECO:0007669"/>
    <property type="project" value="TreeGrafter"/>
</dbReference>
<dbReference type="SUPFAM" id="SSF57667">
    <property type="entry name" value="beta-beta-alpha zinc fingers"/>
    <property type="match status" value="6"/>
</dbReference>
<feature type="domain" description="C2H2-type" evidence="12">
    <location>
        <begin position="344"/>
        <end position="372"/>
    </location>
</feature>
<feature type="domain" description="C2H2-type" evidence="12">
    <location>
        <begin position="377"/>
        <end position="404"/>
    </location>
</feature>
<dbReference type="InterPro" id="IPR013087">
    <property type="entry name" value="Znf_C2H2_type"/>
</dbReference>
<comment type="subcellular location">
    <subcellularLocation>
        <location evidence="1">Nucleus</location>
    </subcellularLocation>
</comment>
<dbReference type="PROSITE" id="PS50157">
    <property type="entry name" value="ZINC_FINGER_C2H2_2"/>
    <property type="match status" value="8"/>
</dbReference>
<feature type="domain" description="C2H2-type" evidence="12">
    <location>
        <begin position="144"/>
        <end position="172"/>
    </location>
</feature>
<dbReference type="GO" id="GO:0042802">
    <property type="term" value="F:identical protein binding"/>
    <property type="evidence" value="ECO:0007669"/>
    <property type="project" value="UniProtKB-ARBA"/>
</dbReference>
<keyword evidence="7" id="KW-0805">Transcription regulation</keyword>
<dbReference type="OrthoDB" id="427030at2759"/>
<dbReference type="GO" id="GO:0005634">
    <property type="term" value="C:nucleus"/>
    <property type="evidence" value="ECO:0007669"/>
    <property type="project" value="UniProtKB-SubCell"/>
</dbReference>
<protein>
    <recommendedName>
        <fullName evidence="12">C2H2-type domain-containing protein</fullName>
    </recommendedName>
</protein>
<name>A0A921ZV02_MANSE</name>
<dbReference type="PANTHER" id="PTHR24404:SF114">
    <property type="entry name" value="KLUMPFUSS, ISOFORM B-RELATED"/>
    <property type="match status" value="1"/>
</dbReference>
<dbReference type="GO" id="GO:0008270">
    <property type="term" value="F:zinc ion binding"/>
    <property type="evidence" value="ECO:0007669"/>
    <property type="project" value="UniProtKB-KW"/>
</dbReference>
<comment type="caution">
    <text evidence="13">The sequence shown here is derived from an EMBL/GenBank/DDBJ whole genome shotgun (WGS) entry which is preliminary data.</text>
</comment>
<dbReference type="PROSITE" id="PS00028">
    <property type="entry name" value="ZINC_FINGER_C2H2_1"/>
    <property type="match status" value="9"/>
</dbReference>
<evidence type="ECO:0000256" key="10">
    <source>
        <dbReference type="ARBA" id="ARBA00023242"/>
    </source>
</evidence>
<dbReference type="SMART" id="SM00355">
    <property type="entry name" value="ZnF_C2H2"/>
    <property type="match status" value="11"/>
</dbReference>
<reference evidence="13" key="2">
    <citation type="submission" date="2020-12" db="EMBL/GenBank/DDBJ databases">
        <authorList>
            <person name="Kanost M."/>
        </authorList>
    </citation>
    <scope>NUCLEOTIDE SEQUENCE</scope>
</reference>
<evidence type="ECO:0000256" key="3">
    <source>
        <dbReference type="ARBA" id="ARBA00022723"/>
    </source>
</evidence>
<evidence type="ECO:0000256" key="2">
    <source>
        <dbReference type="ARBA" id="ARBA00006991"/>
    </source>
</evidence>
<evidence type="ECO:0000256" key="1">
    <source>
        <dbReference type="ARBA" id="ARBA00004123"/>
    </source>
</evidence>
<organism evidence="13 14">
    <name type="scientific">Manduca sexta</name>
    <name type="common">Tobacco hawkmoth</name>
    <name type="synonym">Tobacco hornworm</name>
    <dbReference type="NCBI Taxonomy" id="7130"/>
    <lineage>
        <taxon>Eukaryota</taxon>
        <taxon>Metazoa</taxon>
        <taxon>Ecdysozoa</taxon>
        <taxon>Arthropoda</taxon>
        <taxon>Hexapoda</taxon>
        <taxon>Insecta</taxon>
        <taxon>Pterygota</taxon>
        <taxon>Neoptera</taxon>
        <taxon>Endopterygota</taxon>
        <taxon>Lepidoptera</taxon>
        <taxon>Glossata</taxon>
        <taxon>Ditrysia</taxon>
        <taxon>Bombycoidea</taxon>
        <taxon>Sphingidae</taxon>
        <taxon>Sphinginae</taxon>
        <taxon>Sphingini</taxon>
        <taxon>Manduca</taxon>
    </lineage>
</organism>
<evidence type="ECO:0000313" key="13">
    <source>
        <dbReference type="EMBL" id="KAG6463457.1"/>
    </source>
</evidence>
<dbReference type="PANTHER" id="PTHR24404">
    <property type="entry name" value="ZINC FINGER PROTEIN"/>
    <property type="match status" value="1"/>
</dbReference>
<feature type="domain" description="C2H2-type" evidence="12">
    <location>
        <begin position="405"/>
        <end position="432"/>
    </location>
</feature>
<evidence type="ECO:0000256" key="11">
    <source>
        <dbReference type="PROSITE-ProRule" id="PRU00042"/>
    </source>
</evidence>
<sequence>MVNQTHPYKKSEMYITEYPEPEPSILEVMLDCKTDSPSVKTETDVIPEEEIKLEINTDIVDPPKVKKKKHKEKIKKSKRILKMESEEKEKNDEPVRFKQKGRYFETKENMTNFQRIFDCDIKVLSKEEQVQDIKERRDGFNYPYRCGDCFKGFMDEANLTKHNLSWHDVSRGAAVCDVCKIRYKDKRDLNRHLKSHRLKFTCRQCNHVCKNTSKAMEHFKMHGGQLYRCDHCGKTYEKQSTYLTHMRVVHPSALIWCELCGESFVSNFGLNGHKKQAHKELKYPPNTTCSKCNTQFMTTEALRRHADADCEIASCVHCGEGFTTRLLLKDHLTTHRPTTVVGNFPCVKCNKTFPRQNLYSAHYRRVHADSSRKRKQFMCELCGKALPNKCELRYHQRTHTGERPFACPHCPKSFIKRAFMKAHMRVHSTERPFACKLCPKTFKGPAALSGHQYVHTGIKPPVRRKKKVPYVIDTTFWN</sequence>
<keyword evidence="8" id="KW-0238">DNA-binding</keyword>
<accession>A0A921ZV02</accession>
<evidence type="ECO:0000256" key="5">
    <source>
        <dbReference type="ARBA" id="ARBA00022771"/>
    </source>
</evidence>
<feature type="domain" description="C2H2-type" evidence="12">
    <location>
        <begin position="313"/>
        <end position="335"/>
    </location>
</feature>
<dbReference type="GO" id="GO:0000978">
    <property type="term" value="F:RNA polymerase II cis-regulatory region sequence-specific DNA binding"/>
    <property type="evidence" value="ECO:0007669"/>
    <property type="project" value="TreeGrafter"/>
</dbReference>
<reference evidence="13" key="1">
    <citation type="journal article" date="2016" name="Insect Biochem. Mol. Biol.">
        <title>Multifaceted biological insights from a draft genome sequence of the tobacco hornworm moth, Manduca sexta.</title>
        <authorList>
            <person name="Kanost M.R."/>
            <person name="Arrese E.L."/>
            <person name="Cao X."/>
            <person name="Chen Y.R."/>
            <person name="Chellapilla S."/>
            <person name="Goldsmith M.R."/>
            <person name="Grosse-Wilde E."/>
            <person name="Heckel D.G."/>
            <person name="Herndon N."/>
            <person name="Jiang H."/>
            <person name="Papanicolaou A."/>
            <person name="Qu J."/>
            <person name="Soulages J.L."/>
            <person name="Vogel H."/>
            <person name="Walters J."/>
            <person name="Waterhouse R.M."/>
            <person name="Ahn S.J."/>
            <person name="Almeida F.C."/>
            <person name="An C."/>
            <person name="Aqrawi P."/>
            <person name="Bretschneider A."/>
            <person name="Bryant W.B."/>
            <person name="Bucks S."/>
            <person name="Chao H."/>
            <person name="Chevignon G."/>
            <person name="Christen J.M."/>
            <person name="Clarke D.F."/>
            <person name="Dittmer N.T."/>
            <person name="Ferguson L.C.F."/>
            <person name="Garavelou S."/>
            <person name="Gordon K.H.J."/>
            <person name="Gunaratna R.T."/>
            <person name="Han Y."/>
            <person name="Hauser F."/>
            <person name="He Y."/>
            <person name="Heidel-Fischer H."/>
            <person name="Hirsh A."/>
            <person name="Hu Y."/>
            <person name="Jiang H."/>
            <person name="Kalra D."/>
            <person name="Klinner C."/>
            <person name="Konig C."/>
            <person name="Kovar C."/>
            <person name="Kroll A.R."/>
            <person name="Kuwar S.S."/>
            <person name="Lee S.L."/>
            <person name="Lehman R."/>
            <person name="Li K."/>
            <person name="Li Z."/>
            <person name="Liang H."/>
            <person name="Lovelace S."/>
            <person name="Lu Z."/>
            <person name="Mansfield J.H."/>
            <person name="McCulloch K.J."/>
            <person name="Mathew T."/>
            <person name="Morton B."/>
            <person name="Muzny D.M."/>
            <person name="Neunemann D."/>
            <person name="Ongeri F."/>
            <person name="Pauchet Y."/>
            <person name="Pu L.L."/>
            <person name="Pyrousis I."/>
            <person name="Rao X.J."/>
            <person name="Redding A."/>
            <person name="Roesel C."/>
            <person name="Sanchez-Gracia A."/>
            <person name="Schaack S."/>
            <person name="Shukla A."/>
            <person name="Tetreau G."/>
            <person name="Wang Y."/>
            <person name="Xiong G.H."/>
            <person name="Traut W."/>
            <person name="Walsh T.K."/>
            <person name="Worley K.C."/>
            <person name="Wu D."/>
            <person name="Wu W."/>
            <person name="Wu Y.Q."/>
            <person name="Zhang X."/>
            <person name="Zou Z."/>
            <person name="Zucker H."/>
            <person name="Briscoe A.D."/>
            <person name="Burmester T."/>
            <person name="Clem R.J."/>
            <person name="Feyereisen R."/>
            <person name="Grimmelikhuijzen C.J.P."/>
            <person name="Hamodrakas S.J."/>
            <person name="Hansson B.S."/>
            <person name="Huguet E."/>
            <person name="Jermiin L.S."/>
            <person name="Lan Q."/>
            <person name="Lehman H.K."/>
            <person name="Lorenzen M."/>
            <person name="Merzendorfer H."/>
            <person name="Michalopoulos I."/>
            <person name="Morton D.B."/>
            <person name="Muthukrishnan S."/>
            <person name="Oakeshott J.G."/>
            <person name="Palmer W."/>
            <person name="Park Y."/>
            <person name="Passarelli A.L."/>
            <person name="Rozas J."/>
            <person name="Schwartz L.M."/>
            <person name="Smith W."/>
            <person name="Southgate A."/>
            <person name="Vilcinskas A."/>
            <person name="Vogt R."/>
            <person name="Wang P."/>
            <person name="Werren J."/>
            <person name="Yu X.Q."/>
            <person name="Zhou J.J."/>
            <person name="Brown S.J."/>
            <person name="Scherer S.E."/>
            <person name="Richards S."/>
            <person name="Blissard G.W."/>
        </authorList>
    </citation>
    <scope>NUCLEOTIDE SEQUENCE</scope>
</reference>
<dbReference type="InterPro" id="IPR050589">
    <property type="entry name" value="Ikaros_C2H2-ZF"/>
</dbReference>
<keyword evidence="5 11" id="KW-0863">Zinc-finger</keyword>
<evidence type="ECO:0000259" key="12">
    <source>
        <dbReference type="PROSITE" id="PS50157"/>
    </source>
</evidence>
<keyword evidence="14" id="KW-1185">Reference proteome</keyword>
<comment type="similarity">
    <text evidence="2">Belongs to the krueppel C2H2-type zinc-finger protein family.</text>
</comment>
<dbReference type="FunFam" id="3.30.160.60:FF:000508">
    <property type="entry name" value="Myeloid zinc finger 1"/>
    <property type="match status" value="1"/>
</dbReference>
<gene>
    <name evidence="13" type="ORF">O3G_MSEX013885</name>
</gene>
<evidence type="ECO:0000313" key="14">
    <source>
        <dbReference type="Proteomes" id="UP000791440"/>
    </source>
</evidence>
<feature type="domain" description="C2H2-type" evidence="12">
    <location>
        <begin position="227"/>
        <end position="250"/>
    </location>
</feature>
<dbReference type="FunFam" id="3.30.160.60:FF:000965">
    <property type="entry name" value="Neurotrophin receptor-interacting factor homolog"/>
    <property type="match status" value="1"/>
</dbReference>
<dbReference type="EMBL" id="JH668986">
    <property type="protein sequence ID" value="KAG6463457.1"/>
    <property type="molecule type" value="Genomic_DNA"/>
</dbReference>
<dbReference type="AlphaFoldDB" id="A0A921ZV02"/>
<evidence type="ECO:0000256" key="7">
    <source>
        <dbReference type="ARBA" id="ARBA00023015"/>
    </source>
</evidence>
<evidence type="ECO:0000256" key="4">
    <source>
        <dbReference type="ARBA" id="ARBA00022737"/>
    </source>
</evidence>
<feature type="domain" description="C2H2-type" evidence="12">
    <location>
        <begin position="433"/>
        <end position="460"/>
    </location>
</feature>
<evidence type="ECO:0000256" key="6">
    <source>
        <dbReference type="ARBA" id="ARBA00022833"/>
    </source>
</evidence>